<evidence type="ECO:0000256" key="6">
    <source>
        <dbReference type="ARBA" id="ARBA00022670"/>
    </source>
</evidence>
<dbReference type="PROSITE" id="PS01334">
    <property type="entry name" value="PYRASE_CYS"/>
    <property type="match status" value="1"/>
</dbReference>
<accession>A0A495ET04</accession>
<dbReference type="GO" id="GO:0005829">
    <property type="term" value="C:cytosol"/>
    <property type="evidence" value="ECO:0007669"/>
    <property type="project" value="InterPro"/>
</dbReference>
<dbReference type="CDD" id="cd00501">
    <property type="entry name" value="Peptidase_C15"/>
    <property type="match status" value="1"/>
</dbReference>
<protein>
    <recommendedName>
        <fullName evidence="9">Pyroglutamyl-peptidase I</fullName>
        <ecNumber evidence="9">3.4.19.3</ecNumber>
    </recommendedName>
</protein>
<dbReference type="FunFam" id="3.40.630.20:FF:000001">
    <property type="entry name" value="Pyrrolidone-carboxylate peptidase"/>
    <property type="match status" value="1"/>
</dbReference>
<dbReference type="Proteomes" id="UP000276055">
    <property type="component" value="Unassembled WGS sequence"/>
</dbReference>
<dbReference type="EMBL" id="RBIR01000004">
    <property type="protein sequence ID" value="RKR19709.1"/>
    <property type="molecule type" value="Genomic_DNA"/>
</dbReference>
<organism evidence="11 12">
    <name type="scientific">Arthrobacter oryzae</name>
    <dbReference type="NCBI Taxonomy" id="409290"/>
    <lineage>
        <taxon>Bacteria</taxon>
        <taxon>Bacillati</taxon>
        <taxon>Actinomycetota</taxon>
        <taxon>Actinomycetes</taxon>
        <taxon>Micrococcales</taxon>
        <taxon>Micrococcaceae</taxon>
        <taxon>Arthrobacter</taxon>
    </lineage>
</organism>
<evidence type="ECO:0000256" key="4">
    <source>
        <dbReference type="ARBA" id="ARBA00006641"/>
    </source>
</evidence>
<comment type="function">
    <text evidence="2">Removes 5-oxoproline from various penultimate amino acid residues except L-proline.</text>
</comment>
<evidence type="ECO:0000256" key="10">
    <source>
        <dbReference type="PROSITE-ProRule" id="PRU10077"/>
    </source>
</evidence>
<evidence type="ECO:0000256" key="3">
    <source>
        <dbReference type="ARBA" id="ARBA00004496"/>
    </source>
</evidence>
<keyword evidence="7" id="KW-0378">Hydrolase</keyword>
<name>A0A495ET04_9MICC</name>
<evidence type="ECO:0000256" key="5">
    <source>
        <dbReference type="ARBA" id="ARBA00022490"/>
    </source>
</evidence>
<dbReference type="InterPro" id="IPR033694">
    <property type="entry name" value="PGPEP1_Cys_AS"/>
</dbReference>
<gene>
    <name evidence="11" type="ORF">C8D78_2461</name>
</gene>
<dbReference type="AlphaFoldDB" id="A0A495ET04"/>
<keyword evidence="6" id="KW-0645">Protease</keyword>
<dbReference type="NCBIfam" id="NF009676">
    <property type="entry name" value="PRK13197.1"/>
    <property type="match status" value="1"/>
</dbReference>
<dbReference type="GO" id="GO:0016920">
    <property type="term" value="F:pyroglutamyl-peptidase activity"/>
    <property type="evidence" value="ECO:0007669"/>
    <property type="project" value="UniProtKB-EC"/>
</dbReference>
<keyword evidence="8" id="KW-0788">Thiol protease</keyword>
<evidence type="ECO:0000256" key="2">
    <source>
        <dbReference type="ARBA" id="ARBA00002280"/>
    </source>
</evidence>
<dbReference type="EC" id="3.4.19.3" evidence="9"/>
<reference evidence="11 12" key="1">
    <citation type="submission" date="2018-10" db="EMBL/GenBank/DDBJ databases">
        <title>Genomic Encyclopedia of Type Strains, Phase IV (KMG-IV): sequencing the most valuable type-strain genomes for metagenomic binning, comparative biology and taxonomic classification.</title>
        <authorList>
            <person name="Goeker M."/>
        </authorList>
    </citation>
    <scope>NUCLEOTIDE SEQUENCE [LARGE SCALE GENOMIC DNA]</scope>
    <source>
        <strain evidence="11 12">DSM 25586</strain>
    </source>
</reference>
<dbReference type="InterPro" id="IPR016125">
    <property type="entry name" value="Peptidase_C15-like"/>
</dbReference>
<dbReference type="InterPro" id="IPR029762">
    <property type="entry name" value="PGP-I_bact-type"/>
</dbReference>
<evidence type="ECO:0000256" key="8">
    <source>
        <dbReference type="ARBA" id="ARBA00022807"/>
    </source>
</evidence>
<dbReference type="RefSeq" id="WP_120954006.1">
    <property type="nucleotide sequence ID" value="NZ_RBIR01000004.1"/>
</dbReference>
<dbReference type="PANTHER" id="PTHR23402:SF1">
    <property type="entry name" value="PYROGLUTAMYL-PEPTIDASE I"/>
    <property type="match status" value="1"/>
</dbReference>
<evidence type="ECO:0000256" key="7">
    <source>
        <dbReference type="ARBA" id="ARBA00022801"/>
    </source>
</evidence>
<feature type="active site" evidence="10">
    <location>
        <position position="142"/>
    </location>
</feature>
<comment type="catalytic activity">
    <reaction evidence="1 9">
        <text>Release of an N-terminal pyroglutamyl group from a polypeptide, the second amino acid generally not being Pro.</text>
        <dbReference type="EC" id="3.4.19.3"/>
    </reaction>
</comment>
<dbReference type="PRINTS" id="PR00706">
    <property type="entry name" value="PYROGLUPTASE"/>
</dbReference>
<dbReference type="SUPFAM" id="SSF53182">
    <property type="entry name" value="Pyrrolidone carboxyl peptidase (pyroglutamate aminopeptidase)"/>
    <property type="match status" value="1"/>
</dbReference>
<dbReference type="Pfam" id="PF01470">
    <property type="entry name" value="Peptidase_C15"/>
    <property type="match status" value="1"/>
</dbReference>
<feature type="active site" evidence="9">
    <location>
        <position position="79"/>
    </location>
</feature>
<keyword evidence="5" id="KW-0963">Cytoplasm</keyword>
<dbReference type="InterPro" id="IPR000816">
    <property type="entry name" value="Peptidase_C15"/>
</dbReference>
<comment type="subcellular location">
    <subcellularLocation>
        <location evidence="3">Cytoplasm</location>
    </subcellularLocation>
</comment>
<dbReference type="PROSITE" id="PS01333">
    <property type="entry name" value="PYRASE_GLU"/>
    <property type="match status" value="1"/>
</dbReference>
<dbReference type="NCBIfam" id="TIGR00504">
    <property type="entry name" value="pyro_pdase"/>
    <property type="match status" value="1"/>
</dbReference>
<dbReference type="Gene3D" id="3.40.630.20">
    <property type="entry name" value="Peptidase C15, pyroglutamyl peptidase I-like"/>
    <property type="match status" value="1"/>
</dbReference>
<sequence>MILLTGFEPFGGDTANPSWAAAQSAARLLRSEGLDVQAVELPCVFGNSAKALTAALERFKPELVLCAGQAGGRAGISLERVAINCDDARIPDNAGNQPVDEPVVQGGPAAYFTSLPVKAALAALTAAQIPAEVSQSAGTYVCNHVFYALMHALQMRPGTRGGFVHVPYADSQLPAGSSAPSLPAQQMAAALAVVVRTALATAADLKIAAGATH</sequence>
<evidence type="ECO:0000256" key="9">
    <source>
        <dbReference type="PROSITE-ProRule" id="PRU10076"/>
    </source>
</evidence>
<dbReference type="InterPro" id="IPR036440">
    <property type="entry name" value="Peptidase_C15-like_sf"/>
</dbReference>
<comment type="similarity">
    <text evidence="4">Belongs to the peptidase C15 family.</text>
</comment>
<dbReference type="PIRSF" id="PIRSF015592">
    <property type="entry name" value="Prld-crbxl_pptds"/>
    <property type="match status" value="1"/>
</dbReference>
<dbReference type="GO" id="GO:0006508">
    <property type="term" value="P:proteolysis"/>
    <property type="evidence" value="ECO:0007669"/>
    <property type="project" value="UniProtKB-KW"/>
</dbReference>
<dbReference type="InterPro" id="IPR033693">
    <property type="entry name" value="PGPEP1_Glu_AS"/>
</dbReference>
<dbReference type="OrthoDB" id="9779738at2"/>
<evidence type="ECO:0000313" key="11">
    <source>
        <dbReference type="EMBL" id="RKR19709.1"/>
    </source>
</evidence>
<comment type="caution">
    <text evidence="11">The sequence shown here is derived from an EMBL/GenBank/DDBJ whole genome shotgun (WGS) entry which is preliminary data.</text>
</comment>
<proteinExistence type="inferred from homology"/>
<evidence type="ECO:0000313" key="12">
    <source>
        <dbReference type="Proteomes" id="UP000276055"/>
    </source>
</evidence>
<evidence type="ECO:0000256" key="1">
    <source>
        <dbReference type="ARBA" id="ARBA00001770"/>
    </source>
</evidence>
<dbReference type="PANTHER" id="PTHR23402">
    <property type="entry name" value="PROTEASE FAMILY C15 PYROGLUTAMYL-PEPTIDASE I-RELATED"/>
    <property type="match status" value="1"/>
</dbReference>